<sequence length="171" mass="18397">MNPLEYALRYAEQGLAVFPTHWIEDGQCSCGDPDCSSAGKHPLYPGGFKIASTDAEVIKEWWTTTPKANVAIATGAVSDVFVIDVDVSDGKVGEQSLKALENEVGSLPKDALVKTGSGGFHIYMRMPDQTVKNSASKIAPHIDVRANGGYVIAPPSTHKSGNQYEWMNDNV</sequence>
<dbReference type="Proteomes" id="UP000052022">
    <property type="component" value="Unassembled WGS sequence"/>
</dbReference>
<dbReference type="CDD" id="cd04859">
    <property type="entry name" value="Prim_Pol"/>
    <property type="match status" value="1"/>
</dbReference>
<dbReference type="EMBL" id="CYSD01000008">
    <property type="protein sequence ID" value="CUH75106.1"/>
    <property type="molecule type" value="Genomic_DNA"/>
</dbReference>
<dbReference type="AlphaFoldDB" id="A0A0P1G067"/>
<dbReference type="InterPro" id="IPR015330">
    <property type="entry name" value="DNA_primase/pol_bifunc_N"/>
</dbReference>
<keyword evidence="4" id="KW-1185">Reference proteome</keyword>
<gene>
    <name evidence="3" type="ORF">TRM7557_00224</name>
</gene>
<dbReference type="OrthoDB" id="9067983at2"/>
<protein>
    <recommendedName>
        <fullName evidence="2">DNA primase/polymerase bifunctional N-terminal domain-containing protein</fullName>
    </recommendedName>
</protein>
<dbReference type="RefSeq" id="WP_058288387.1">
    <property type="nucleotide sequence ID" value="NZ_CYSD01000008.1"/>
</dbReference>
<keyword evidence="1" id="KW-0378">Hydrolase</keyword>
<dbReference type="Pfam" id="PF09250">
    <property type="entry name" value="Prim-Pol"/>
    <property type="match status" value="1"/>
</dbReference>
<dbReference type="GO" id="GO:0016787">
    <property type="term" value="F:hydrolase activity"/>
    <property type="evidence" value="ECO:0007669"/>
    <property type="project" value="UniProtKB-KW"/>
</dbReference>
<dbReference type="SMART" id="SM00943">
    <property type="entry name" value="Prim-Pol"/>
    <property type="match status" value="1"/>
</dbReference>
<accession>A0A0P1G067</accession>
<evidence type="ECO:0000313" key="4">
    <source>
        <dbReference type="Proteomes" id="UP000052022"/>
    </source>
</evidence>
<evidence type="ECO:0000259" key="2">
    <source>
        <dbReference type="SMART" id="SM00943"/>
    </source>
</evidence>
<name>A0A0P1G067_9RHOB</name>
<dbReference type="InterPro" id="IPR051620">
    <property type="entry name" value="ORF904-like_C"/>
</dbReference>
<dbReference type="STRING" id="928856.SAMN04488049_1347"/>
<evidence type="ECO:0000256" key="1">
    <source>
        <dbReference type="ARBA" id="ARBA00022801"/>
    </source>
</evidence>
<organism evidence="3 4">
    <name type="scientific">Tritonibacter multivorans</name>
    <dbReference type="NCBI Taxonomy" id="928856"/>
    <lineage>
        <taxon>Bacteria</taxon>
        <taxon>Pseudomonadati</taxon>
        <taxon>Pseudomonadota</taxon>
        <taxon>Alphaproteobacteria</taxon>
        <taxon>Rhodobacterales</taxon>
        <taxon>Paracoccaceae</taxon>
        <taxon>Tritonibacter</taxon>
    </lineage>
</organism>
<dbReference type="PANTHER" id="PTHR35372:SF2">
    <property type="entry name" value="SF3 HELICASE DOMAIN-CONTAINING PROTEIN"/>
    <property type="match status" value="1"/>
</dbReference>
<proteinExistence type="predicted"/>
<dbReference type="SUPFAM" id="SSF56747">
    <property type="entry name" value="Prim-pol domain"/>
    <property type="match status" value="1"/>
</dbReference>
<evidence type="ECO:0000313" key="3">
    <source>
        <dbReference type="EMBL" id="CUH75106.1"/>
    </source>
</evidence>
<reference evidence="3 4" key="1">
    <citation type="submission" date="2015-09" db="EMBL/GenBank/DDBJ databases">
        <authorList>
            <consortium name="Swine Surveillance"/>
        </authorList>
    </citation>
    <scope>NUCLEOTIDE SEQUENCE [LARGE SCALE GENOMIC DNA]</scope>
    <source>
        <strain evidence="3 4">CECT 7557</strain>
    </source>
</reference>
<feature type="domain" description="DNA primase/polymerase bifunctional N-terminal" evidence="2">
    <location>
        <begin position="7"/>
        <end position="167"/>
    </location>
</feature>
<dbReference type="PANTHER" id="PTHR35372">
    <property type="entry name" value="ATP BINDING PROTEIN-RELATED"/>
    <property type="match status" value="1"/>
</dbReference>